<evidence type="ECO:0000256" key="5">
    <source>
        <dbReference type="ARBA" id="ARBA00022771"/>
    </source>
</evidence>
<evidence type="ECO:0000256" key="2">
    <source>
        <dbReference type="ARBA" id="ARBA00006991"/>
    </source>
</evidence>
<evidence type="ECO:0000313" key="13">
    <source>
        <dbReference type="EMBL" id="NXL15771.1"/>
    </source>
</evidence>
<dbReference type="PROSITE" id="PS50157">
    <property type="entry name" value="ZINC_FINGER_C2H2_2"/>
    <property type="match status" value="5"/>
</dbReference>
<evidence type="ECO:0000256" key="9">
    <source>
        <dbReference type="ARBA" id="ARBA00023163"/>
    </source>
</evidence>
<keyword evidence="6" id="KW-0862">Zinc</keyword>
<dbReference type="PANTHER" id="PTHR23226:SF184">
    <property type="entry name" value="ZINC FINGER AND SCAN DOMAIN-CONTAINING PROTEIN 29"/>
    <property type="match status" value="1"/>
</dbReference>
<keyword evidence="14" id="KW-1185">Reference proteome</keyword>
<keyword evidence="3" id="KW-0479">Metal-binding</keyword>
<keyword evidence="8" id="KW-0238">DNA-binding</keyword>
<dbReference type="AlphaFoldDB" id="A0A7L0QDA6"/>
<keyword evidence="7" id="KW-0805">Transcription regulation</keyword>
<comment type="caution">
    <text evidence="13">The sequence shown here is derived from an EMBL/GenBank/DDBJ whole genome shotgun (WGS) entry which is preliminary data.</text>
</comment>
<dbReference type="Pfam" id="PF00096">
    <property type="entry name" value="zf-C2H2"/>
    <property type="match status" value="1"/>
</dbReference>
<dbReference type="GO" id="GO:0008270">
    <property type="term" value="F:zinc ion binding"/>
    <property type="evidence" value="ECO:0007669"/>
    <property type="project" value="UniProtKB-KW"/>
</dbReference>
<accession>A0A7L0QDA6</accession>
<dbReference type="SMART" id="SM00355">
    <property type="entry name" value="ZnF_C2H2"/>
    <property type="match status" value="3"/>
</dbReference>
<feature type="domain" description="C2H2-type" evidence="12">
    <location>
        <begin position="1"/>
        <end position="21"/>
    </location>
</feature>
<dbReference type="FunFam" id="3.30.160.60:FF:000056">
    <property type="entry name" value="Zinc finger and SCAN domain-containing 20"/>
    <property type="match status" value="1"/>
</dbReference>
<evidence type="ECO:0000256" key="11">
    <source>
        <dbReference type="PROSITE-ProRule" id="PRU00042"/>
    </source>
</evidence>
<dbReference type="Proteomes" id="UP000550059">
    <property type="component" value="Unassembled WGS sequence"/>
</dbReference>
<feature type="non-terminal residue" evidence="13">
    <location>
        <position position="125"/>
    </location>
</feature>
<dbReference type="EMBL" id="VXAS01005440">
    <property type="protein sequence ID" value="NXL15771.1"/>
    <property type="molecule type" value="Genomic_DNA"/>
</dbReference>
<sequence length="125" mass="14227">KGFSQNSNLATHRRIHTSEKPFNCWDCGKCFGGSSAPVQHWRMHTGEWLYTCRECGKSFSISSNHHTHGRERPHLCPDACGKGFSQNSNLATHRRIHTSEKPFNCWDCGKCFGGSSAPVQHWRMH</sequence>
<reference evidence="13 14" key="1">
    <citation type="submission" date="2019-09" db="EMBL/GenBank/DDBJ databases">
        <title>Bird 10,000 Genomes (B10K) Project - Family phase.</title>
        <authorList>
            <person name="Zhang G."/>
        </authorList>
    </citation>
    <scope>NUCLEOTIDE SEQUENCE [LARGE SCALE GENOMIC DNA]</scope>
    <source>
        <strain evidence="13">B10K-DU-001-45</strain>
        <tissue evidence="13">Muscle</tissue>
    </source>
</reference>
<comment type="subcellular location">
    <subcellularLocation>
        <location evidence="1">Nucleus</location>
    </subcellularLocation>
</comment>
<feature type="domain" description="C2H2-type" evidence="12">
    <location>
        <begin position="50"/>
        <end position="74"/>
    </location>
</feature>
<evidence type="ECO:0000256" key="1">
    <source>
        <dbReference type="ARBA" id="ARBA00004123"/>
    </source>
</evidence>
<dbReference type="FunFam" id="3.30.160.60:FF:002402">
    <property type="entry name" value="Zinc finger protein 347"/>
    <property type="match status" value="1"/>
</dbReference>
<dbReference type="FunFam" id="3.30.160.60:FF:000340">
    <property type="entry name" value="zinc finger protein 473 isoform X1"/>
    <property type="match status" value="1"/>
</dbReference>
<evidence type="ECO:0000256" key="3">
    <source>
        <dbReference type="ARBA" id="ARBA00022723"/>
    </source>
</evidence>
<gene>
    <name evidence="13" type="primary">Zscan29_0</name>
    <name evidence="13" type="ORF">SETKIR_R08885</name>
</gene>
<keyword evidence="9" id="KW-0804">Transcription</keyword>
<dbReference type="GO" id="GO:0005634">
    <property type="term" value="C:nucleus"/>
    <property type="evidence" value="ECO:0007669"/>
    <property type="project" value="UniProtKB-SubCell"/>
</dbReference>
<dbReference type="FunFam" id="3.30.160.60:FF:000176">
    <property type="entry name" value="zinc finger protein 70"/>
    <property type="match status" value="1"/>
</dbReference>
<evidence type="ECO:0000259" key="12">
    <source>
        <dbReference type="PROSITE" id="PS50157"/>
    </source>
</evidence>
<evidence type="ECO:0000256" key="8">
    <source>
        <dbReference type="ARBA" id="ARBA00023125"/>
    </source>
</evidence>
<feature type="non-terminal residue" evidence="13">
    <location>
        <position position="1"/>
    </location>
</feature>
<evidence type="ECO:0000256" key="7">
    <source>
        <dbReference type="ARBA" id="ARBA00023015"/>
    </source>
</evidence>
<dbReference type="FunFam" id="3.30.160.60:FF:000087">
    <property type="entry name" value="Zinc finger protein 354B"/>
    <property type="match status" value="1"/>
</dbReference>
<feature type="domain" description="C2H2-type" evidence="12">
    <location>
        <begin position="74"/>
        <end position="102"/>
    </location>
</feature>
<dbReference type="InterPro" id="IPR036236">
    <property type="entry name" value="Znf_C2H2_sf"/>
</dbReference>
<dbReference type="Gene3D" id="3.30.160.60">
    <property type="entry name" value="Classic Zinc Finger"/>
    <property type="match status" value="5"/>
</dbReference>
<comment type="similarity">
    <text evidence="2">Belongs to the krueppel C2H2-type zinc-finger protein family.</text>
</comment>
<keyword evidence="10" id="KW-0539">Nucleus</keyword>
<evidence type="ECO:0000256" key="4">
    <source>
        <dbReference type="ARBA" id="ARBA00022737"/>
    </source>
</evidence>
<evidence type="ECO:0000313" key="14">
    <source>
        <dbReference type="Proteomes" id="UP000550059"/>
    </source>
</evidence>
<keyword evidence="5 11" id="KW-0863">Zinc-finger</keyword>
<keyword evidence="4" id="KW-0677">Repeat</keyword>
<dbReference type="GO" id="GO:0000981">
    <property type="term" value="F:DNA-binding transcription factor activity, RNA polymerase II-specific"/>
    <property type="evidence" value="ECO:0007669"/>
    <property type="project" value="TreeGrafter"/>
</dbReference>
<dbReference type="GO" id="GO:0000978">
    <property type="term" value="F:RNA polymerase II cis-regulatory region sequence-specific DNA binding"/>
    <property type="evidence" value="ECO:0007669"/>
    <property type="project" value="TreeGrafter"/>
</dbReference>
<dbReference type="PROSITE" id="PS00028">
    <property type="entry name" value="ZINC_FINGER_C2H2_1"/>
    <property type="match status" value="4"/>
</dbReference>
<feature type="domain" description="C2H2-type" evidence="12">
    <location>
        <begin position="22"/>
        <end position="49"/>
    </location>
</feature>
<name>A0A7L0QDA6_SETKR</name>
<protein>
    <submittedName>
        <fullName evidence="13">ZSC29 protein</fullName>
    </submittedName>
</protein>
<proteinExistence type="inferred from homology"/>
<dbReference type="SUPFAM" id="SSF57667">
    <property type="entry name" value="beta-beta-alpha zinc fingers"/>
    <property type="match status" value="3"/>
</dbReference>
<organism evidence="13 14">
    <name type="scientific">Setophaga kirtlandii</name>
    <name type="common">Kirtland's warbler</name>
    <name type="synonym">Dendroica kirtlandii</name>
    <dbReference type="NCBI Taxonomy" id="298831"/>
    <lineage>
        <taxon>Eukaryota</taxon>
        <taxon>Metazoa</taxon>
        <taxon>Chordata</taxon>
        <taxon>Craniata</taxon>
        <taxon>Vertebrata</taxon>
        <taxon>Euteleostomi</taxon>
        <taxon>Archelosauria</taxon>
        <taxon>Archosauria</taxon>
        <taxon>Dinosauria</taxon>
        <taxon>Saurischia</taxon>
        <taxon>Theropoda</taxon>
        <taxon>Coelurosauria</taxon>
        <taxon>Aves</taxon>
        <taxon>Neognathae</taxon>
        <taxon>Neoaves</taxon>
        <taxon>Telluraves</taxon>
        <taxon>Australaves</taxon>
        <taxon>Passeriformes</taxon>
        <taxon>Passeroidea</taxon>
        <taxon>Parulidae</taxon>
        <taxon>Setophaga</taxon>
    </lineage>
</organism>
<dbReference type="InterPro" id="IPR013087">
    <property type="entry name" value="Znf_C2H2_type"/>
</dbReference>
<feature type="domain" description="C2H2-type" evidence="12">
    <location>
        <begin position="103"/>
        <end position="125"/>
    </location>
</feature>
<dbReference type="PANTHER" id="PTHR23226">
    <property type="entry name" value="ZINC FINGER AND SCAN DOMAIN-CONTAINING"/>
    <property type="match status" value="1"/>
</dbReference>
<evidence type="ECO:0000256" key="10">
    <source>
        <dbReference type="ARBA" id="ARBA00023242"/>
    </source>
</evidence>
<evidence type="ECO:0000256" key="6">
    <source>
        <dbReference type="ARBA" id="ARBA00022833"/>
    </source>
</evidence>